<dbReference type="Gene3D" id="3.40.50.1580">
    <property type="entry name" value="Nucleoside phosphorylase domain"/>
    <property type="match status" value="1"/>
</dbReference>
<dbReference type="SUPFAM" id="SSF53167">
    <property type="entry name" value="Purine and uridine phosphorylases"/>
    <property type="match status" value="1"/>
</dbReference>
<dbReference type="GO" id="GO:0005829">
    <property type="term" value="C:cytosol"/>
    <property type="evidence" value="ECO:0007669"/>
    <property type="project" value="TreeGrafter"/>
</dbReference>
<evidence type="ECO:0000259" key="1">
    <source>
        <dbReference type="Pfam" id="PF01048"/>
    </source>
</evidence>
<evidence type="ECO:0000313" key="2">
    <source>
        <dbReference type="EMBL" id="MBW0548061.1"/>
    </source>
</evidence>
<reference evidence="2" key="1">
    <citation type="submission" date="2021-03" db="EMBL/GenBank/DDBJ databases">
        <title>Draft genome sequence of rust myrtle Austropuccinia psidii MF-1, a brazilian biotype.</title>
        <authorList>
            <person name="Quecine M.C."/>
            <person name="Pachon D.M.R."/>
            <person name="Bonatelli M.L."/>
            <person name="Correr F.H."/>
            <person name="Franceschini L.M."/>
            <person name="Leite T.F."/>
            <person name="Margarido G.R.A."/>
            <person name="Almeida C.A."/>
            <person name="Ferrarezi J.A."/>
            <person name="Labate C.A."/>
        </authorList>
    </citation>
    <scope>NUCLEOTIDE SEQUENCE</scope>
    <source>
        <strain evidence="2">MF-1</strain>
    </source>
</reference>
<dbReference type="Proteomes" id="UP000765509">
    <property type="component" value="Unassembled WGS sequence"/>
</dbReference>
<name>A0A9Q3P630_9BASI</name>
<sequence length="327" mass="36001">MKSKIDNANFPHTADRRVYHVGVKHGEVANRILTVGDPVRARRIAQHLDASPQAFECTSQRGFTTFTGRFKGVPVSIIAIGMGYPMMDSFVRETRAVVTGDLIIIRFGSCGTLVPEIPVGRIVVCSRALAILTNYDYFQLKNQKDNQSPTTASASSPYLISKPIYCDKNLHDNLTSELRKALAGQEVVSDTLHAGTDSFYSSQGRLDSNFADQNQDLLDNLKNLKPAPVTLEMETSHLFFLANITHHNPLNNPVNSDDESGFCQGKGKIRAAAAHMTFAGRVKGDFISPEQVEHLEHQAGQACLETLIQQAIDPNDEHPVKGSVWEI</sequence>
<evidence type="ECO:0000313" key="3">
    <source>
        <dbReference type="Proteomes" id="UP000765509"/>
    </source>
</evidence>
<proteinExistence type="predicted"/>
<dbReference type="GO" id="GO:0006218">
    <property type="term" value="P:uridine catabolic process"/>
    <property type="evidence" value="ECO:0007669"/>
    <property type="project" value="TreeGrafter"/>
</dbReference>
<dbReference type="CDD" id="cd17769">
    <property type="entry name" value="NP_TgUP-like"/>
    <property type="match status" value="1"/>
</dbReference>
<feature type="domain" description="Nucleoside phosphorylase" evidence="1">
    <location>
        <begin position="31"/>
        <end position="243"/>
    </location>
</feature>
<dbReference type="OrthoDB" id="416752at2759"/>
<keyword evidence="3" id="KW-1185">Reference proteome</keyword>
<dbReference type="Pfam" id="PF01048">
    <property type="entry name" value="PNP_UDP_1"/>
    <property type="match status" value="1"/>
</dbReference>
<gene>
    <name evidence="2" type="ORF">O181_087776</name>
</gene>
<dbReference type="PANTHER" id="PTHR43691:SF14">
    <property type="entry name" value="URIDINE PHOSPHORYLASE"/>
    <property type="match status" value="1"/>
</dbReference>
<dbReference type="EMBL" id="AVOT02053193">
    <property type="protein sequence ID" value="MBW0548061.1"/>
    <property type="molecule type" value="Genomic_DNA"/>
</dbReference>
<dbReference type="PANTHER" id="PTHR43691">
    <property type="entry name" value="URIDINE PHOSPHORYLASE"/>
    <property type="match status" value="1"/>
</dbReference>
<dbReference type="InterPro" id="IPR000845">
    <property type="entry name" value="Nucleoside_phosphorylase_d"/>
</dbReference>
<comment type="caution">
    <text evidence="2">The sequence shown here is derived from an EMBL/GenBank/DDBJ whole genome shotgun (WGS) entry which is preliminary data.</text>
</comment>
<organism evidence="2 3">
    <name type="scientific">Austropuccinia psidii MF-1</name>
    <dbReference type="NCBI Taxonomy" id="1389203"/>
    <lineage>
        <taxon>Eukaryota</taxon>
        <taxon>Fungi</taxon>
        <taxon>Dikarya</taxon>
        <taxon>Basidiomycota</taxon>
        <taxon>Pucciniomycotina</taxon>
        <taxon>Pucciniomycetes</taxon>
        <taxon>Pucciniales</taxon>
        <taxon>Sphaerophragmiaceae</taxon>
        <taxon>Austropuccinia</taxon>
    </lineage>
</organism>
<dbReference type="InterPro" id="IPR035994">
    <property type="entry name" value="Nucleoside_phosphorylase_sf"/>
</dbReference>
<accession>A0A9Q3P630</accession>
<protein>
    <recommendedName>
        <fullName evidence="1">Nucleoside phosphorylase domain-containing protein</fullName>
    </recommendedName>
</protein>
<dbReference type="AlphaFoldDB" id="A0A9Q3P630"/>
<dbReference type="GO" id="GO:0004850">
    <property type="term" value="F:uridine phosphorylase activity"/>
    <property type="evidence" value="ECO:0007669"/>
    <property type="project" value="TreeGrafter"/>
</dbReference>